<evidence type="ECO:0000313" key="2">
    <source>
        <dbReference type="Proteomes" id="UP001620645"/>
    </source>
</evidence>
<proteinExistence type="predicted"/>
<dbReference type="Proteomes" id="UP001620645">
    <property type="component" value="Unassembled WGS sequence"/>
</dbReference>
<reference evidence="1 2" key="1">
    <citation type="submission" date="2024-10" db="EMBL/GenBank/DDBJ databases">
        <authorList>
            <person name="Kim D."/>
        </authorList>
    </citation>
    <scope>NUCLEOTIDE SEQUENCE [LARGE SCALE GENOMIC DNA]</scope>
    <source>
        <strain evidence="1">Taebaek</strain>
    </source>
</reference>
<comment type="caution">
    <text evidence="1">The sequence shown here is derived from an EMBL/GenBank/DDBJ whole genome shotgun (WGS) entry which is preliminary data.</text>
</comment>
<sequence>MEENKRKIREFGKAIDTEIFGIKMSFMPLRKMDFSYNLDYFNDDNVKTFLSSLLNFPPYAPPLSEQMQENFVMALNLASADNESDDNKEYLCAIIRELTELIDDFCKTNKSGQENFNLKFYIEFFEKLELLPKEHFDKWNLQRNGRKQ</sequence>
<keyword evidence="2" id="KW-1185">Reference proteome</keyword>
<organism evidence="1 2">
    <name type="scientific">Heterodera schachtii</name>
    <name type="common">Sugarbeet cyst nematode worm</name>
    <name type="synonym">Tylenchus schachtii</name>
    <dbReference type="NCBI Taxonomy" id="97005"/>
    <lineage>
        <taxon>Eukaryota</taxon>
        <taxon>Metazoa</taxon>
        <taxon>Ecdysozoa</taxon>
        <taxon>Nematoda</taxon>
        <taxon>Chromadorea</taxon>
        <taxon>Rhabditida</taxon>
        <taxon>Tylenchina</taxon>
        <taxon>Tylenchomorpha</taxon>
        <taxon>Tylenchoidea</taxon>
        <taxon>Heteroderidae</taxon>
        <taxon>Heteroderinae</taxon>
        <taxon>Heterodera</taxon>
    </lineage>
</organism>
<evidence type="ECO:0000313" key="1">
    <source>
        <dbReference type="EMBL" id="KAL3092454.1"/>
    </source>
</evidence>
<accession>A0ABD2JPR0</accession>
<dbReference type="EMBL" id="JBICCN010000118">
    <property type="protein sequence ID" value="KAL3092454.1"/>
    <property type="molecule type" value="Genomic_DNA"/>
</dbReference>
<gene>
    <name evidence="1" type="ORF">niasHS_007663</name>
</gene>
<dbReference type="AlphaFoldDB" id="A0ABD2JPR0"/>
<name>A0ABD2JPR0_HETSC</name>
<protein>
    <submittedName>
        <fullName evidence="1">Uncharacterized protein</fullName>
    </submittedName>
</protein>